<evidence type="ECO:0000313" key="2">
    <source>
        <dbReference type="Proteomes" id="UP000319716"/>
    </source>
</evidence>
<dbReference type="EMBL" id="BEXB01000024">
    <property type="protein sequence ID" value="GAY77308.1"/>
    <property type="molecule type" value="Genomic_DNA"/>
</dbReference>
<comment type="caution">
    <text evidence="1">The sequence shown here is derived from an EMBL/GenBank/DDBJ whole genome shotgun (WGS) entry which is preliminary data.</text>
</comment>
<evidence type="ECO:0000313" key="1">
    <source>
        <dbReference type="EMBL" id="GAY77308.1"/>
    </source>
</evidence>
<dbReference type="AlphaFoldDB" id="A0A4Y1ZFQ0"/>
<name>A0A4Y1ZFQ0_9BACL</name>
<organism evidence="1 2">
    <name type="scientific">Sporolactobacillus inulinus</name>
    <dbReference type="NCBI Taxonomy" id="2078"/>
    <lineage>
        <taxon>Bacteria</taxon>
        <taxon>Bacillati</taxon>
        <taxon>Bacillota</taxon>
        <taxon>Bacilli</taxon>
        <taxon>Bacillales</taxon>
        <taxon>Sporolactobacillaceae</taxon>
        <taxon>Sporolactobacillus</taxon>
    </lineage>
</organism>
<protein>
    <submittedName>
        <fullName evidence="1">Uncharacterized protein</fullName>
    </submittedName>
</protein>
<proteinExistence type="predicted"/>
<dbReference type="Proteomes" id="UP000319716">
    <property type="component" value="Unassembled WGS sequence"/>
</dbReference>
<sequence>MFERIKNNFIHLTSVSLSILVLIKNKWKISGYMQNGVRFEGNKGRFSVYAKQNPSFSRFSSG</sequence>
<gene>
    <name evidence="1" type="ORF">NBRC111894_2862</name>
</gene>
<accession>A0A4Y1ZFQ0</accession>
<reference evidence="1 2" key="1">
    <citation type="submission" date="2017-11" db="EMBL/GenBank/DDBJ databases">
        <title>Draft Genome Sequence of Sporolactobacillus inulinus NBRC 111894 Isolated from Koso, a Japanese Sugar-Vegetable Fermented Beverage.</title>
        <authorList>
            <person name="Chiou T.Y."/>
            <person name="Oshima K."/>
            <person name="Suda W."/>
            <person name="Hattori M."/>
            <person name="Takahashi T."/>
        </authorList>
    </citation>
    <scope>NUCLEOTIDE SEQUENCE [LARGE SCALE GENOMIC DNA]</scope>
    <source>
        <strain evidence="1 2">NBRC111894</strain>
    </source>
</reference>